<evidence type="ECO:0000256" key="1">
    <source>
        <dbReference type="ARBA" id="ARBA00004202"/>
    </source>
</evidence>
<organism evidence="10 11">
    <name type="scientific">Pelosinus propionicus DSM 13327</name>
    <dbReference type="NCBI Taxonomy" id="1123291"/>
    <lineage>
        <taxon>Bacteria</taxon>
        <taxon>Bacillati</taxon>
        <taxon>Bacillota</taxon>
        <taxon>Negativicutes</taxon>
        <taxon>Selenomonadales</taxon>
        <taxon>Sporomusaceae</taxon>
        <taxon>Pelosinus</taxon>
    </lineage>
</organism>
<dbReference type="PANTHER" id="PTHR43553">
    <property type="entry name" value="HEAVY METAL TRANSPORTER"/>
    <property type="match status" value="1"/>
</dbReference>
<evidence type="ECO:0000313" key="10">
    <source>
        <dbReference type="EMBL" id="SFM08354.1"/>
    </source>
</evidence>
<dbReference type="GO" id="GO:0043190">
    <property type="term" value="C:ATP-binding cassette (ABC) transporter complex"/>
    <property type="evidence" value="ECO:0007669"/>
    <property type="project" value="TreeGrafter"/>
</dbReference>
<comment type="subcellular location">
    <subcellularLocation>
        <location evidence="1">Cell membrane</location>
        <topology evidence="1">Peripheral membrane protein</topology>
    </subcellularLocation>
</comment>
<dbReference type="InterPro" id="IPR050095">
    <property type="entry name" value="ECF_ABC_transporter_ATP-bd"/>
</dbReference>
<dbReference type="PROSITE" id="PS00211">
    <property type="entry name" value="ABC_TRANSPORTER_1"/>
    <property type="match status" value="1"/>
</dbReference>
<dbReference type="InterPro" id="IPR027417">
    <property type="entry name" value="P-loop_NTPase"/>
</dbReference>
<keyword evidence="8" id="KW-0472">Membrane</keyword>
<keyword evidence="11" id="KW-1185">Reference proteome</keyword>
<dbReference type="Gene3D" id="3.40.50.300">
    <property type="entry name" value="P-loop containing nucleotide triphosphate hydrolases"/>
    <property type="match status" value="1"/>
</dbReference>
<dbReference type="Pfam" id="PF00005">
    <property type="entry name" value="ABC_tran"/>
    <property type="match status" value="1"/>
</dbReference>
<keyword evidence="5" id="KW-0547">Nucleotide-binding</keyword>
<sequence>MLELKNVYFSYKAQSHDIHDVSLRINPGEFLAIVGRNGSGKTTLTRLMMTLKKPTKGELFFQGNSLATATPARMAHHIGYVFQNPDRQIFHDTVAEEVAYGPKQIGCTSEQIKTFVSQALEVTGLSPLASAYPLSLSKGQKQRLTIASALAMQPKILILDEPTSGQDARERAQLLQLLLKLHQQGTTILLVTHDMEFLSSCAQRAIVMKKGQKVFDGTVTELFHDTNQLADWGLIEPAALKISRQLAAFQVSQTTSISELGDQVANRLRRNDDHAKNSTHH</sequence>
<dbReference type="STRING" id="1123291.SAMN04490355_103946"/>
<keyword evidence="3" id="KW-0813">Transport</keyword>
<evidence type="ECO:0000256" key="6">
    <source>
        <dbReference type="ARBA" id="ARBA00022840"/>
    </source>
</evidence>
<dbReference type="GO" id="GO:0042626">
    <property type="term" value="F:ATPase-coupled transmembrane transporter activity"/>
    <property type="evidence" value="ECO:0007669"/>
    <property type="project" value="TreeGrafter"/>
</dbReference>
<evidence type="ECO:0000256" key="5">
    <source>
        <dbReference type="ARBA" id="ARBA00022741"/>
    </source>
</evidence>
<keyword evidence="7" id="KW-1278">Translocase</keyword>
<protein>
    <submittedName>
        <fullName evidence="10">Energy-coupling factor transport system ATP-binding protein</fullName>
    </submittedName>
</protein>
<dbReference type="EMBL" id="FOTS01000039">
    <property type="protein sequence ID" value="SFM08354.1"/>
    <property type="molecule type" value="Genomic_DNA"/>
</dbReference>
<comment type="similarity">
    <text evidence="2">Belongs to the ABC transporter superfamily.</text>
</comment>
<evidence type="ECO:0000259" key="9">
    <source>
        <dbReference type="PROSITE" id="PS50893"/>
    </source>
</evidence>
<dbReference type="AlphaFoldDB" id="A0A1I4MYD7"/>
<dbReference type="GO" id="GO:0005524">
    <property type="term" value="F:ATP binding"/>
    <property type="evidence" value="ECO:0007669"/>
    <property type="project" value="UniProtKB-KW"/>
</dbReference>
<evidence type="ECO:0000313" key="11">
    <source>
        <dbReference type="Proteomes" id="UP000199520"/>
    </source>
</evidence>
<dbReference type="InterPro" id="IPR017871">
    <property type="entry name" value="ABC_transporter-like_CS"/>
</dbReference>
<keyword evidence="4" id="KW-1003">Cell membrane</keyword>
<dbReference type="InterPro" id="IPR015856">
    <property type="entry name" value="ABC_transpr_CbiO/EcfA_su"/>
</dbReference>
<evidence type="ECO:0000256" key="2">
    <source>
        <dbReference type="ARBA" id="ARBA00005417"/>
    </source>
</evidence>
<dbReference type="FunFam" id="3.40.50.300:FF:000224">
    <property type="entry name" value="Energy-coupling factor transporter ATP-binding protein EcfA"/>
    <property type="match status" value="1"/>
</dbReference>
<dbReference type="RefSeq" id="WP_090940716.1">
    <property type="nucleotide sequence ID" value="NZ_FOTS01000039.1"/>
</dbReference>
<dbReference type="Proteomes" id="UP000199520">
    <property type="component" value="Unassembled WGS sequence"/>
</dbReference>
<dbReference type="SUPFAM" id="SSF52540">
    <property type="entry name" value="P-loop containing nucleoside triphosphate hydrolases"/>
    <property type="match status" value="1"/>
</dbReference>
<evidence type="ECO:0000256" key="4">
    <source>
        <dbReference type="ARBA" id="ARBA00022475"/>
    </source>
</evidence>
<evidence type="ECO:0000256" key="7">
    <source>
        <dbReference type="ARBA" id="ARBA00022967"/>
    </source>
</evidence>
<dbReference type="InterPro" id="IPR003439">
    <property type="entry name" value="ABC_transporter-like_ATP-bd"/>
</dbReference>
<dbReference type="GO" id="GO:0016887">
    <property type="term" value="F:ATP hydrolysis activity"/>
    <property type="evidence" value="ECO:0007669"/>
    <property type="project" value="InterPro"/>
</dbReference>
<evidence type="ECO:0000256" key="8">
    <source>
        <dbReference type="ARBA" id="ARBA00023136"/>
    </source>
</evidence>
<dbReference type="CDD" id="cd03225">
    <property type="entry name" value="ABC_cobalt_CbiO_domain1"/>
    <property type="match status" value="1"/>
</dbReference>
<dbReference type="PROSITE" id="PS50893">
    <property type="entry name" value="ABC_TRANSPORTER_2"/>
    <property type="match status" value="1"/>
</dbReference>
<gene>
    <name evidence="10" type="ORF">SAMN04490355_103946</name>
</gene>
<reference evidence="11" key="1">
    <citation type="submission" date="2016-10" db="EMBL/GenBank/DDBJ databases">
        <authorList>
            <person name="Varghese N."/>
            <person name="Submissions S."/>
        </authorList>
    </citation>
    <scope>NUCLEOTIDE SEQUENCE [LARGE SCALE GENOMIC DNA]</scope>
    <source>
        <strain evidence="11">DSM 13327</strain>
    </source>
</reference>
<feature type="domain" description="ABC transporter" evidence="9">
    <location>
        <begin position="2"/>
        <end position="235"/>
    </location>
</feature>
<accession>A0A1I4MYD7</accession>
<dbReference type="InterPro" id="IPR003593">
    <property type="entry name" value="AAA+_ATPase"/>
</dbReference>
<evidence type="ECO:0000256" key="3">
    <source>
        <dbReference type="ARBA" id="ARBA00022448"/>
    </source>
</evidence>
<proteinExistence type="inferred from homology"/>
<keyword evidence="6 10" id="KW-0067">ATP-binding</keyword>
<name>A0A1I4MYD7_9FIRM</name>
<dbReference type="OrthoDB" id="197875at2"/>
<dbReference type="SMART" id="SM00382">
    <property type="entry name" value="AAA"/>
    <property type="match status" value="1"/>
</dbReference>